<evidence type="ECO:0000256" key="2">
    <source>
        <dbReference type="ARBA" id="ARBA00022692"/>
    </source>
</evidence>
<dbReference type="GO" id="GO:0030943">
    <property type="term" value="F:mitochondrion targeting sequence binding"/>
    <property type="evidence" value="ECO:0007669"/>
    <property type="project" value="TreeGrafter"/>
</dbReference>
<accession>A0AA38G8E4</accession>
<comment type="caution">
    <text evidence="7">The sequence shown here is derived from an EMBL/GenBank/DDBJ whole genome shotgun (WGS) entry which is preliminary data.</text>
</comment>
<evidence type="ECO:0000313" key="8">
    <source>
        <dbReference type="Proteomes" id="UP000824469"/>
    </source>
</evidence>
<name>A0AA38G8E4_TAXCH</name>
<evidence type="ECO:0000256" key="4">
    <source>
        <dbReference type="ARBA" id="ARBA00023136"/>
    </source>
</evidence>
<protein>
    <recommendedName>
        <fullName evidence="9">Mitochondrial inner membrane translocase subunit Tim17/Tim22/Tim23/peroxisomal protein PMP24</fullName>
    </recommendedName>
</protein>
<evidence type="ECO:0000256" key="5">
    <source>
        <dbReference type="SAM" id="MobiDB-lite"/>
    </source>
</evidence>
<evidence type="ECO:0000313" key="7">
    <source>
        <dbReference type="EMBL" id="KAH9317957.1"/>
    </source>
</evidence>
<dbReference type="PANTHER" id="PTHR14110">
    <property type="entry name" value="MITOCHONDRIAL IMPORT INNER MEMBRANE TRANSLOCASE SUBUNIT TIM22"/>
    <property type="match status" value="1"/>
</dbReference>
<evidence type="ECO:0000256" key="3">
    <source>
        <dbReference type="ARBA" id="ARBA00022989"/>
    </source>
</evidence>
<organism evidence="7 8">
    <name type="scientific">Taxus chinensis</name>
    <name type="common">Chinese yew</name>
    <name type="synonym">Taxus wallichiana var. chinensis</name>
    <dbReference type="NCBI Taxonomy" id="29808"/>
    <lineage>
        <taxon>Eukaryota</taxon>
        <taxon>Viridiplantae</taxon>
        <taxon>Streptophyta</taxon>
        <taxon>Embryophyta</taxon>
        <taxon>Tracheophyta</taxon>
        <taxon>Spermatophyta</taxon>
        <taxon>Pinopsida</taxon>
        <taxon>Pinidae</taxon>
        <taxon>Conifers II</taxon>
        <taxon>Cupressales</taxon>
        <taxon>Taxaceae</taxon>
        <taxon>Taxus</taxon>
    </lineage>
</organism>
<dbReference type="PANTHER" id="PTHR14110:SF10">
    <property type="entry name" value="OS04G0376100 PROTEIN"/>
    <property type="match status" value="1"/>
</dbReference>
<evidence type="ECO:0000256" key="6">
    <source>
        <dbReference type="SAM" id="Phobius"/>
    </source>
</evidence>
<evidence type="ECO:0000256" key="1">
    <source>
        <dbReference type="ARBA" id="ARBA00004141"/>
    </source>
</evidence>
<feature type="transmembrane region" description="Helical" evidence="6">
    <location>
        <begin position="120"/>
        <end position="139"/>
    </location>
</feature>
<dbReference type="GO" id="GO:0042721">
    <property type="term" value="C:TIM22 mitochondrial import inner membrane insertion complex"/>
    <property type="evidence" value="ECO:0007669"/>
    <property type="project" value="InterPro"/>
</dbReference>
<keyword evidence="4 6" id="KW-0472">Membrane</keyword>
<dbReference type="GO" id="GO:0045039">
    <property type="term" value="P:protein insertion into mitochondrial inner membrane"/>
    <property type="evidence" value="ECO:0007669"/>
    <property type="project" value="InterPro"/>
</dbReference>
<comment type="subcellular location">
    <subcellularLocation>
        <location evidence="1">Membrane</location>
        <topology evidence="1">Multi-pass membrane protein</topology>
    </subcellularLocation>
</comment>
<dbReference type="AlphaFoldDB" id="A0AA38G8E4"/>
<keyword evidence="2 6" id="KW-0812">Transmembrane</keyword>
<feature type="region of interest" description="Disordered" evidence="5">
    <location>
        <begin position="149"/>
        <end position="169"/>
    </location>
</feature>
<reference evidence="7 8" key="1">
    <citation type="journal article" date="2021" name="Nat. Plants">
        <title>The Taxus genome provides insights into paclitaxel biosynthesis.</title>
        <authorList>
            <person name="Xiong X."/>
            <person name="Gou J."/>
            <person name="Liao Q."/>
            <person name="Li Y."/>
            <person name="Zhou Q."/>
            <person name="Bi G."/>
            <person name="Li C."/>
            <person name="Du R."/>
            <person name="Wang X."/>
            <person name="Sun T."/>
            <person name="Guo L."/>
            <person name="Liang H."/>
            <person name="Lu P."/>
            <person name="Wu Y."/>
            <person name="Zhang Z."/>
            <person name="Ro D.K."/>
            <person name="Shang Y."/>
            <person name="Huang S."/>
            <person name="Yan J."/>
        </authorList>
    </citation>
    <scope>NUCLEOTIDE SEQUENCE [LARGE SCALE GENOMIC DNA]</scope>
    <source>
        <strain evidence="7">Ta-2019</strain>
    </source>
</reference>
<gene>
    <name evidence="7" type="ORF">KI387_019726</name>
</gene>
<sequence>MTEEGDEKLGKVRYGPGRRPIFNYQGSNGWQHRICIPTLAAGVIGGGAGVFSAILKGHGTAKLALTYAVNSAIVTSCFCGAREIVRELRVADPEDPINSLLGGIASGGFLGRIQGGRPRAFYYAFLFATVGTGLHFGTLKLQEYRSQKNLESSSPDTSGEVESCPSEKKWWDWPDWAPIQKLDEEAAAKKAQERDIQIQRTLDKLKKGDSL</sequence>
<dbReference type="GO" id="GO:0008320">
    <property type="term" value="F:protein transmembrane transporter activity"/>
    <property type="evidence" value="ECO:0007669"/>
    <property type="project" value="TreeGrafter"/>
</dbReference>
<dbReference type="Proteomes" id="UP000824469">
    <property type="component" value="Unassembled WGS sequence"/>
</dbReference>
<evidence type="ECO:0008006" key="9">
    <source>
        <dbReference type="Google" id="ProtNLM"/>
    </source>
</evidence>
<keyword evidence="8" id="KW-1185">Reference proteome</keyword>
<keyword evidence="3 6" id="KW-1133">Transmembrane helix</keyword>
<dbReference type="OMA" id="ICATYAT"/>
<proteinExistence type="predicted"/>
<dbReference type="InterPro" id="IPR039175">
    <property type="entry name" value="TIM22"/>
</dbReference>
<feature type="transmembrane region" description="Helical" evidence="6">
    <location>
        <begin position="34"/>
        <end position="55"/>
    </location>
</feature>
<dbReference type="EMBL" id="JAHRHJ020000004">
    <property type="protein sequence ID" value="KAH9317957.1"/>
    <property type="molecule type" value="Genomic_DNA"/>
</dbReference>